<dbReference type="OrthoDB" id="1923282at2759"/>
<evidence type="ECO:0000313" key="2">
    <source>
        <dbReference type="EMBL" id="KAG0449886.1"/>
    </source>
</evidence>
<dbReference type="EMBL" id="JADCNL010000157">
    <property type="protein sequence ID" value="KAG0449886.1"/>
    <property type="molecule type" value="Genomic_DNA"/>
</dbReference>
<keyword evidence="1" id="KW-1133">Transmembrane helix</keyword>
<keyword evidence="3" id="KW-1185">Reference proteome</keyword>
<name>A0A835PA66_VANPL</name>
<dbReference type="AlphaFoldDB" id="A0A835PA66"/>
<accession>A0A835PA66</accession>
<gene>
    <name evidence="2" type="ORF">HPP92_027172</name>
</gene>
<organism evidence="2 3">
    <name type="scientific">Vanilla planifolia</name>
    <name type="common">Vanilla</name>
    <dbReference type="NCBI Taxonomy" id="51239"/>
    <lineage>
        <taxon>Eukaryota</taxon>
        <taxon>Viridiplantae</taxon>
        <taxon>Streptophyta</taxon>
        <taxon>Embryophyta</taxon>
        <taxon>Tracheophyta</taxon>
        <taxon>Spermatophyta</taxon>
        <taxon>Magnoliopsida</taxon>
        <taxon>Liliopsida</taxon>
        <taxon>Asparagales</taxon>
        <taxon>Orchidaceae</taxon>
        <taxon>Vanilloideae</taxon>
        <taxon>Vanilleae</taxon>
        <taxon>Vanilla</taxon>
    </lineage>
</organism>
<proteinExistence type="predicted"/>
<sequence length="124" mass="14504">MRILIFLFLSHYVVYLFDSIKIRVAFFLCLFLNFLNIMLDLIRLLSQTRVMSCFQVIRASNNLVESAVCVHEIKLKCKKIQPFVTTFEGQCSCKLHLEGCKLALFFSCISYMRMVLLVFGHQSY</sequence>
<reference evidence="2 3" key="1">
    <citation type="journal article" date="2020" name="Nat. Food">
        <title>A phased Vanilla planifolia genome enables genetic improvement of flavour and production.</title>
        <authorList>
            <person name="Hasing T."/>
            <person name="Tang H."/>
            <person name="Brym M."/>
            <person name="Khazi F."/>
            <person name="Huang T."/>
            <person name="Chambers A.H."/>
        </authorList>
    </citation>
    <scope>NUCLEOTIDE SEQUENCE [LARGE SCALE GENOMIC DNA]</scope>
    <source>
        <tissue evidence="2">Leaf</tissue>
    </source>
</reference>
<keyword evidence="1" id="KW-0812">Transmembrane</keyword>
<feature type="transmembrane region" description="Helical" evidence="1">
    <location>
        <begin position="20"/>
        <end position="42"/>
    </location>
</feature>
<evidence type="ECO:0000256" key="1">
    <source>
        <dbReference type="SAM" id="Phobius"/>
    </source>
</evidence>
<comment type="caution">
    <text evidence="2">The sequence shown here is derived from an EMBL/GenBank/DDBJ whole genome shotgun (WGS) entry which is preliminary data.</text>
</comment>
<keyword evidence="1" id="KW-0472">Membrane</keyword>
<evidence type="ECO:0000313" key="3">
    <source>
        <dbReference type="Proteomes" id="UP000636800"/>
    </source>
</evidence>
<dbReference type="Proteomes" id="UP000636800">
    <property type="component" value="Unassembled WGS sequence"/>
</dbReference>
<protein>
    <submittedName>
        <fullName evidence="2">Uncharacterized protein</fullName>
    </submittedName>
</protein>